<proteinExistence type="predicted"/>
<dbReference type="AlphaFoldDB" id="A0A9X8R052"/>
<keyword evidence="1" id="KW-0812">Transmembrane</keyword>
<gene>
    <name evidence="2" type="ORF">SAMN05216268_13321</name>
</gene>
<comment type="caution">
    <text evidence="2">The sequence shown here is derived from an EMBL/GenBank/DDBJ whole genome shotgun (WGS) entry which is preliminary data.</text>
</comment>
<name>A0A9X8R052_9ACTN</name>
<reference evidence="3" key="1">
    <citation type="submission" date="2016-11" db="EMBL/GenBank/DDBJ databases">
        <authorList>
            <person name="Jaros S."/>
            <person name="Januszkiewicz K."/>
            <person name="Wedrychowicz H."/>
        </authorList>
    </citation>
    <scope>NUCLEOTIDE SEQUENCE [LARGE SCALE GENOMIC DNA]</scope>
    <source>
        <strain evidence="3">CGMCC 4.3555</strain>
    </source>
</reference>
<keyword evidence="1" id="KW-1133">Transmembrane helix</keyword>
<dbReference type="Proteomes" id="UP000184388">
    <property type="component" value="Unassembled WGS sequence"/>
</dbReference>
<dbReference type="EMBL" id="FRBK01000033">
    <property type="protein sequence ID" value="SHN30860.1"/>
    <property type="molecule type" value="Genomic_DNA"/>
</dbReference>
<evidence type="ECO:0000256" key="1">
    <source>
        <dbReference type="SAM" id="Phobius"/>
    </source>
</evidence>
<evidence type="ECO:0000313" key="2">
    <source>
        <dbReference type="EMBL" id="SHN30860.1"/>
    </source>
</evidence>
<feature type="transmembrane region" description="Helical" evidence="1">
    <location>
        <begin position="38"/>
        <end position="55"/>
    </location>
</feature>
<keyword evidence="1" id="KW-0472">Membrane</keyword>
<protein>
    <submittedName>
        <fullName evidence="2">Uncharacterized protein</fullName>
    </submittedName>
</protein>
<organism evidence="2 3">
    <name type="scientific">Streptomyces yunnanensis</name>
    <dbReference type="NCBI Taxonomy" id="156453"/>
    <lineage>
        <taxon>Bacteria</taxon>
        <taxon>Bacillati</taxon>
        <taxon>Actinomycetota</taxon>
        <taxon>Actinomycetes</taxon>
        <taxon>Kitasatosporales</taxon>
        <taxon>Streptomycetaceae</taxon>
        <taxon>Streptomyces</taxon>
    </lineage>
</organism>
<evidence type="ECO:0000313" key="3">
    <source>
        <dbReference type="Proteomes" id="UP000184388"/>
    </source>
</evidence>
<accession>A0A9X8R052</accession>
<sequence length="70" mass="7797">MKSTRRRMRLRIITRLHTCLLRMSGDPRDAGLETLEKLIIGAVLIAAATAFALAFNGKFDSLLNSFKSAF</sequence>
<dbReference type="RefSeq" id="WP_073449731.1">
    <property type="nucleotide sequence ID" value="NZ_FRBK01000033.1"/>
</dbReference>